<sequence length="223" mass="25382">ITHAIKCYVKLGYEIKVGKDIEEAIKNLSGTHVAEITPNRESGKPKFGTIPGITSWNEWKWPDDENEAVKSHQIIKPQLTVPMHSIPIKSWIKPIPGSTKLITQKENNLDSFYDTECFPFIDLTNVLSQSNQVSFASHKFFKLGWAQKENQKLSQKNGFARIAPRAKLLMETMFITGTVDRKKKMNALQMCQELQEQANKGELEPEEIPKLSTVQNWITKTAL</sequence>
<gene>
    <name evidence="1" type="ORF">SCALOS_LOCUS9812</name>
</gene>
<evidence type="ECO:0000313" key="1">
    <source>
        <dbReference type="EMBL" id="CAG8683364.1"/>
    </source>
</evidence>
<proteinExistence type="predicted"/>
<accession>A0ACA9NY66</accession>
<name>A0ACA9NY66_9GLOM</name>
<feature type="non-terminal residue" evidence="1">
    <location>
        <position position="223"/>
    </location>
</feature>
<protein>
    <submittedName>
        <fullName evidence="1">426_t:CDS:1</fullName>
    </submittedName>
</protein>
<reference evidence="1" key="1">
    <citation type="submission" date="2021-06" db="EMBL/GenBank/DDBJ databases">
        <authorList>
            <person name="Kallberg Y."/>
            <person name="Tangrot J."/>
            <person name="Rosling A."/>
        </authorList>
    </citation>
    <scope>NUCLEOTIDE SEQUENCE</scope>
    <source>
        <strain evidence="1">AU212A</strain>
    </source>
</reference>
<dbReference type="Proteomes" id="UP000789860">
    <property type="component" value="Unassembled WGS sequence"/>
</dbReference>
<keyword evidence="2" id="KW-1185">Reference proteome</keyword>
<organism evidence="1 2">
    <name type="scientific">Scutellospora calospora</name>
    <dbReference type="NCBI Taxonomy" id="85575"/>
    <lineage>
        <taxon>Eukaryota</taxon>
        <taxon>Fungi</taxon>
        <taxon>Fungi incertae sedis</taxon>
        <taxon>Mucoromycota</taxon>
        <taxon>Glomeromycotina</taxon>
        <taxon>Glomeromycetes</taxon>
        <taxon>Diversisporales</taxon>
        <taxon>Gigasporaceae</taxon>
        <taxon>Scutellospora</taxon>
    </lineage>
</organism>
<dbReference type="EMBL" id="CAJVPM010032791">
    <property type="protein sequence ID" value="CAG8683364.1"/>
    <property type="molecule type" value="Genomic_DNA"/>
</dbReference>
<comment type="caution">
    <text evidence="1">The sequence shown here is derived from an EMBL/GenBank/DDBJ whole genome shotgun (WGS) entry which is preliminary data.</text>
</comment>
<feature type="non-terminal residue" evidence="1">
    <location>
        <position position="1"/>
    </location>
</feature>
<evidence type="ECO:0000313" key="2">
    <source>
        <dbReference type="Proteomes" id="UP000789860"/>
    </source>
</evidence>